<feature type="binding site" description="distal binding residue" evidence="5">
    <location>
        <position position="97"/>
    </location>
    <ligand>
        <name>heme</name>
        <dbReference type="ChEBI" id="CHEBI:30413"/>
    </ligand>
    <ligandPart>
        <name>Fe</name>
        <dbReference type="ChEBI" id="CHEBI:18248"/>
    </ligandPart>
</feature>
<gene>
    <name evidence="7" type="ORF">E4634_03240</name>
</gene>
<keyword evidence="3 5" id="KW-0479">Metal-binding</keyword>
<dbReference type="GO" id="GO:0020037">
    <property type="term" value="F:heme binding"/>
    <property type="evidence" value="ECO:0007669"/>
    <property type="project" value="InterPro"/>
</dbReference>
<feature type="chain" id="PRO_5021352401" evidence="6">
    <location>
        <begin position="23"/>
        <end position="145"/>
    </location>
</feature>
<dbReference type="InterPro" id="IPR009050">
    <property type="entry name" value="Globin-like_sf"/>
</dbReference>
<evidence type="ECO:0000256" key="4">
    <source>
        <dbReference type="ARBA" id="ARBA00023004"/>
    </source>
</evidence>
<evidence type="ECO:0000313" key="8">
    <source>
        <dbReference type="Proteomes" id="UP000298050"/>
    </source>
</evidence>
<dbReference type="OrthoDB" id="9795814at2"/>
<organism evidence="7 8">
    <name type="scientific">Mangrovimicrobium sediminis</name>
    <dbReference type="NCBI Taxonomy" id="2562682"/>
    <lineage>
        <taxon>Bacteria</taxon>
        <taxon>Pseudomonadati</taxon>
        <taxon>Pseudomonadota</taxon>
        <taxon>Gammaproteobacteria</taxon>
        <taxon>Cellvibrionales</taxon>
        <taxon>Halieaceae</taxon>
        <taxon>Mangrovimicrobium</taxon>
    </lineage>
</organism>
<dbReference type="InterPro" id="IPR012292">
    <property type="entry name" value="Globin/Proto"/>
</dbReference>
<keyword evidence="1" id="KW-0813">Transport</keyword>
<protein>
    <submittedName>
        <fullName evidence="7">Group 1 truncated hemoglobin</fullName>
    </submittedName>
</protein>
<dbReference type="CDD" id="cd00454">
    <property type="entry name" value="TrHb1_N"/>
    <property type="match status" value="1"/>
</dbReference>
<keyword evidence="8" id="KW-1185">Reference proteome</keyword>
<evidence type="ECO:0000256" key="5">
    <source>
        <dbReference type="PIRSR" id="PIRSR601486-1"/>
    </source>
</evidence>
<dbReference type="GO" id="GO:0046872">
    <property type="term" value="F:metal ion binding"/>
    <property type="evidence" value="ECO:0007669"/>
    <property type="project" value="UniProtKB-KW"/>
</dbReference>
<evidence type="ECO:0000313" key="7">
    <source>
        <dbReference type="EMBL" id="TGD75474.1"/>
    </source>
</evidence>
<dbReference type="EMBL" id="SRLE01000003">
    <property type="protein sequence ID" value="TGD75474.1"/>
    <property type="molecule type" value="Genomic_DNA"/>
</dbReference>
<dbReference type="Proteomes" id="UP000298050">
    <property type="component" value="Unassembled WGS sequence"/>
</dbReference>
<dbReference type="GO" id="GO:0019825">
    <property type="term" value="F:oxygen binding"/>
    <property type="evidence" value="ECO:0007669"/>
    <property type="project" value="InterPro"/>
</dbReference>
<sequence>MRLRLLAGLFSLLVVLGLPACAGTAAGKDTLYRDLGGEQGIDRLVETFIRKVGRDERILPYFARASVSHFREGFTTHLCQVSGGPCTYDGDSMPDIHTGMQIDEADFNRVVELLVEAMEDNGIAYPVQNRLLARLAPLRGEIIHI</sequence>
<comment type="caution">
    <text evidence="7">The sequence shown here is derived from an EMBL/GenBank/DDBJ whole genome shotgun (WGS) entry which is preliminary data.</text>
</comment>
<dbReference type="Pfam" id="PF01152">
    <property type="entry name" value="Bac_globin"/>
    <property type="match status" value="1"/>
</dbReference>
<keyword evidence="4 5" id="KW-0408">Iron</keyword>
<dbReference type="SUPFAM" id="SSF46458">
    <property type="entry name" value="Globin-like"/>
    <property type="match status" value="1"/>
</dbReference>
<keyword evidence="6" id="KW-0732">Signal</keyword>
<dbReference type="Gene3D" id="1.10.490.10">
    <property type="entry name" value="Globins"/>
    <property type="match status" value="1"/>
</dbReference>
<accession>A0A4Z0M7K6</accession>
<dbReference type="RefSeq" id="WP_135441177.1">
    <property type="nucleotide sequence ID" value="NZ_SRLE01000003.1"/>
</dbReference>
<evidence type="ECO:0000256" key="2">
    <source>
        <dbReference type="ARBA" id="ARBA00022617"/>
    </source>
</evidence>
<evidence type="ECO:0000256" key="6">
    <source>
        <dbReference type="SAM" id="SignalP"/>
    </source>
</evidence>
<feature type="signal peptide" evidence="6">
    <location>
        <begin position="1"/>
        <end position="22"/>
    </location>
</feature>
<dbReference type="AlphaFoldDB" id="A0A4Z0M7K6"/>
<keyword evidence="2 5" id="KW-0349">Heme</keyword>
<dbReference type="InterPro" id="IPR001486">
    <property type="entry name" value="Hemoglobin_trunc"/>
</dbReference>
<evidence type="ECO:0000256" key="3">
    <source>
        <dbReference type="ARBA" id="ARBA00022723"/>
    </source>
</evidence>
<proteinExistence type="predicted"/>
<reference evidence="7 8" key="1">
    <citation type="submission" date="2019-04" db="EMBL/GenBank/DDBJ databases">
        <title>Taxonomy of novel Haliea sp. from mangrove soil of West Coast of India.</title>
        <authorList>
            <person name="Verma A."/>
            <person name="Kumar P."/>
            <person name="Krishnamurthi S."/>
        </authorList>
    </citation>
    <scope>NUCLEOTIDE SEQUENCE [LARGE SCALE GENOMIC DNA]</scope>
    <source>
        <strain evidence="7 8">SAOS-164</strain>
    </source>
</reference>
<name>A0A4Z0M7K6_9GAMM</name>
<evidence type="ECO:0000256" key="1">
    <source>
        <dbReference type="ARBA" id="ARBA00022448"/>
    </source>
</evidence>